<keyword evidence="1" id="KW-0119">Carbohydrate metabolism</keyword>
<dbReference type="AlphaFoldDB" id="A0A7Z0GME6"/>
<reference evidence="3 4" key="1">
    <citation type="submission" date="2020-07" db="EMBL/GenBank/DDBJ databases">
        <title>Sequencing the genomes of 1000 actinobacteria strains.</title>
        <authorList>
            <person name="Klenk H.-P."/>
        </authorList>
    </citation>
    <scope>NUCLEOTIDE SEQUENCE [LARGE SCALE GENOMIC DNA]</scope>
    <source>
        <strain evidence="3 4">DSM 15475</strain>
    </source>
</reference>
<evidence type="ECO:0000256" key="1">
    <source>
        <dbReference type="ARBA" id="ARBA00023277"/>
    </source>
</evidence>
<gene>
    <name evidence="3" type="ORF">HNR09_001277</name>
</gene>
<dbReference type="InterPro" id="IPR050312">
    <property type="entry name" value="IolE/XylAMocC-like"/>
</dbReference>
<organism evidence="3 4">
    <name type="scientific">Nesterenkonia xinjiangensis</name>
    <dbReference type="NCBI Taxonomy" id="225327"/>
    <lineage>
        <taxon>Bacteria</taxon>
        <taxon>Bacillati</taxon>
        <taxon>Actinomycetota</taxon>
        <taxon>Actinomycetes</taxon>
        <taxon>Micrococcales</taxon>
        <taxon>Micrococcaceae</taxon>
        <taxon>Nesterenkonia</taxon>
    </lineage>
</organism>
<dbReference type="PANTHER" id="PTHR12110:SF52">
    <property type="entry name" value="XYLOSE ISOMERASE"/>
    <property type="match status" value="1"/>
</dbReference>
<dbReference type="InterPro" id="IPR013022">
    <property type="entry name" value="Xyl_isomerase-like_TIM-brl"/>
</dbReference>
<evidence type="ECO:0000313" key="3">
    <source>
        <dbReference type="EMBL" id="NYJ77866.1"/>
    </source>
</evidence>
<evidence type="ECO:0000259" key="2">
    <source>
        <dbReference type="Pfam" id="PF01261"/>
    </source>
</evidence>
<dbReference type="Proteomes" id="UP000535437">
    <property type="component" value="Unassembled WGS sequence"/>
</dbReference>
<comment type="caution">
    <text evidence="3">The sequence shown here is derived from an EMBL/GenBank/DDBJ whole genome shotgun (WGS) entry which is preliminary data.</text>
</comment>
<keyword evidence="3" id="KW-0413">Isomerase</keyword>
<feature type="domain" description="Xylose isomerase-like TIM barrel" evidence="2">
    <location>
        <begin position="21"/>
        <end position="278"/>
    </location>
</feature>
<dbReference type="Gene3D" id="3.20.20.150">
    <property type="entry name" value="Divalent-metal-dependent TIM barrel enzymes"/>
    <property type="match status" value="1"/>
</dbReference>
<dbReference type="EMBL" id="JACCFY010000001">
    <property type="protein sequence ID" value="NYJ77866.1"/>
    <property type="molecule type" value="Genomic_DNA"/>
</dbReference>
<sequence length="306" mass="32326">MSFDLSLNTGTTPKLSLQEAVDAVAAAGLRHIGPWRHLLEQAGGAEKAAQIISGAGLTATTLCRGGFLTPADAEGRSAALESNRAAIREAATIGTRELIMVVGGLPSAAHLLGGTGDRADRSVVDARARVADGIAELVPYAAEHDVRLVLEPLHPMYAADRAVLSTLGEALEIAAPHPAETVGVVVDTFHVWWDPQLQQQIARAGREGRLASYQVCDFNLPIADDALKSRGMMGDGHVDFPTISRWVADAGYTGPVEVEIFNREINDQDAAVTLETMKERYAELVKPFLRAASADASSAPTSSATV</sequence>
<dbReference type="GO" id="GO:0016853">
    <property type="term" value="F:isomerase activity"/>
    <property type="evidence" value="ECO:0007669"/>
    <property type="project" value="UniProtKB-KW"/>
</dbReference>
<dbReference type="InterPro" id="IPR036237">
    <property type="entry name" value="Xyl_isomerase-like_sf"/>
</dbReference>
<evidence type="ECO:0000313" key="4">
    <source>
        <dbReference type="Proteomes" id="UP000535437"/>
    </source>
</evidence>
<dbReference type="PANTHER" id="PTHR12110">
    <property type="entry name" value="HYDROXYPYRUVATE ISOMERASE"/>
    <property type="match status" value="1"/>
</dbReference>
<accession>A0A7Z0GME6</accession>
<keyword evidence="4" id="KW-1185">Reference proteome</keyword>
<dbReference type="Pfam" id="PF01261">
    <property type="entry name" value="AP_endonuc_2"/>
    <property type="match status" value="1"/>
</dbReference>
<proteinExistence type="predicted"/>
<dbReference type="SUPFAM" id="SSF51658">
    <property type="entry name" value="Xylose isomerase-like"/>
    <property type="match status" value="1"/>
</dbReference>
<name>A0A7Z0GME6_9MICC</name>
<protein>
    <submittedName>
        <fullName evidence="3">Sugar phosphate isomerase/epimerase</fullName>
    </submittedName>
</protein>
<dbReference type="RefSeq" id="WP_179541290.1">
    <property type="nucleotide sequence ID" value="NZ_BAAALL010000002.1"/>
</dbReference>